<evidence type="ECO:0000256" key="6">
    <source>
        <dbReference type="ARBA" id="ARBA00023136"/>
    </source>
</evidence>
<feature type="transmembrane region" description="Helical" evidence="7">
    <location>
        <begin position="299"/>
        <end position="325"/>
    </location>
</feature>
<dbReference type="SUPFAM" id="SSF103473">
    <property type="entry name" value="MFS general substrate transporter"/>
    <property type="match status" value="1"/>
</dbReference>
<comment type="subcellular location">
    <subcellularLocation>
        <location evidence="1">Endomembrane system</location>
        <topology evidence="1">Multi-pass membrane protein</topology>
    </subcellularLocation>
</comment>
<feature type="transmembrane region" description="Helical" evidence="7">
    <location>
        <begin position="108"/>
        <end position="126"/>
    </location>
</feature>
<dbReference type="PANTHER" id="PTHR23514:SF3">
    <property type="entry name" value="BYPASS OF STOP CODON PROTEIN 6"/>
    <property type="match status" value="1"/>
</dbReference>
<dbReference type="Proteomes" id="UP000280271">
    <property type="component" value="Unassembled WGS sequence"/>
</dbReference>
<evidence type="ECO:0000256" key="5">
    <source>
        <dbReference type="ARBA" id="ARBA00022989"/>
    </source>
</evidence>
<evidence type="ECO:0000313" key="9">
    <source>
        <dbReference type="EMBL" id="RLL20594.1"/>
    </source>
</evidence>
<feature type="domain" description="Major facilitator superfamily (MFS) profile" evidence="8">
    <location>
        <begin position="10"/>
        <end position="392"/>
    </location>
</feature>
<evidence type="ECO:0000256" key="1">
    <source>
        <dbReference type="ARBA" id="ARBA00004127"/>
    </source>
</evidence>
<reference evidence="9 10" key="1">
    <citation type="submission" date="2018-09" db="EMBL/GenBank/DDBJ databases">
        <title>The draft genome of Acinetobacter sp. strains.</title>
        <authorList>
            <person name="Qin J."/>
            <person name="Feng Y."/>
            <person name="Zong Z."/>
        </authorList>
    </citation>
    <scope>NUCLEOTIDE SEQUENCE [LARGE SCALE GENOMIC DNA]</scope>
    <source>
        <strain evidence="9 10">WCHAc060005</strain>
    </source>
</reference>
<evidence type="ECO:0000259" key="8">
    <source>
        <dbReference type="PROSITE" id="PS50850"/>
    </source>
</evidence>
<evidence type="ECO:0000256" key="2">
    <source>
        <dbReference type="ARBA" id="ARBA00008335"/>
    </source>
</evidence>
<feature type="transmembrane region" description="Helical" evidence="7">
    <location>
        <begin position="337"/>
        <end position="360"/>
    </location>
</feature>
<dbReference type="InterPro" id="IPR011701">
    <property type="entry name" value="MFS"/>
</dbReference>
<dbReference type="Gene3D" id="1.20.1250.20">
    <property type="entry name" value="MFS general substrate transporter like domains"/>
    <property type="match status" value="1"/>
</dbReference>
<feature type="transmembrane region" description="Helical" evidence="7">
    <location>
        <begin position="76"/>
        <end position="102"/>
    </location>
</feature>
<dbReference type="PROSITE" id="PS50850">
    <property type="entry name" value="MFS"/>
    <property type="match status" value="1"/>
</dbReference>
<feature type="transmembrane region" description="Helical" evidence="7">
    <location>
        <begin position="242"/>
        <end position="266"/>
    </location>
</feature>
<protein>
    <submittedName>
        <fullName evidence="9">MFS transporter</fullName>
    </submittedName>
</protein>
<accession>A0ABX9TV93</accession>
<evidence type="ECO:0000313" key="10">
    <source>
        <dbReference type="Proteomes" id="UP000280271"/>
    </source>
</evidence>
<feature type="transmembrane region" description="Helical" evidence="7">
    <location>
        <begin position="47"/>
        <end position="69"/>
    </location>
</feature>
<feature type="transmembrane region" description="Helical" evidence="7">
    <location>
        <begin position="209"/>
        <end position="230"/>
    </location>
</feature>
<sequence>MSAKVQWFAKDLLIIGAGFAAAMHIGKLPAAIPILQAELGLSLVQSGLLLSCIQCAGMCFAVLIGSYVSKLGLKRCVLLGLSLLTLASICAGLTQSVASLFAMRMIEGFGFLLVTLSGPALIRELTPIQSLPAKMGLWAAYMGGGMGIALITAPMLIQSWSWSVVWFSYAFITFSFLLGIAWFIPHPKTSTQAVPLKSLIKMTLQHQPAWLLALIFGTYAGQWFALVGFLPTIYEQNHIAPTLAGLLTASVSIANAVGTFICGLLLQRGFQPKQLVILGFVVLICCASLFYMAKDSLPFMLQYVLVFGFSLFGGLVAGSIFAQALHFAPNPMAISTTVGMILQCSSLSQFLLPPSIAFVVSSTGTWLWVGVVTSLLSVIGIVLTQRLFGLVSTQSKVST</sequence>
<dbReference type="EMBL" id="RCHC01000012">
    <property type="protein sequence ID" value="RLL20594.1"/>
    <property type="molecule type" value="Genomic_DNA"/>
</dbReference>
<keyword evidence="6 7" id="KW-0472">Membrane</keyword>
<evidence type="ECO:0000256" key="3">
    <source>
        <dbReference type="ARBA" id="ARBA00022448"/>
    </source>
</evidence>
<keyword evidence="3" id="KW-0813">Transport</keyword>
<name>A0ABX9TV93_9GAMM</name>
<dbReference type="InterPro" id="IPR036259">
    <property type="entry name" value="MFS_trans_sf"/>
</dbReference>
<dbReference type="PANTHER" id="PTHR23514">
    <property type="entry name" value="BYPASS OF STOP CODON PROTEIN 6"/>
    <property type="match status" value="1"/>
</dbReference>
<dbReference type="RefSeq" id="WP_120374717.1">
    <property type="nucleotide sequence ID" value="NZ_RCHC01000012.1"/>
</dbReference>
<dbReference type="InterPro" id="IPR020846">
    <property type="entry name" value="MFS_dom"/>
</dbReference>
<dbReference type="InterPro" id="IPR051788">
    <property type="entry name" value="MFS_Transporter"/>
</dbReference>
<evidence type="ECO:0000256" key="7">
    <source>
        <dbReference type="SAM" id="Phobius"/>
    </source>
</evidence>
<keyword evidence="4 7" id="KW-0812">Transmembrane</keyword>
<gene>
    <name evidence="9" type="ORF">D9K81_11370</name>
</gene>
<evidence type="ECO:0000256" key="4">
    <source>
        <dbReference type="ARBA" id="ARBA00022692"/>
    </source>
</evidence>
<feature type="transmembrane region" description="Helical" evidence="7">
    <location>
        <begin position="138"/>
        <end position="157"/>
    </location>
</feature>
<keyword evidence="5 7" id="KW-1133">Transmembrane helix</keyword>
<feature type="transmembrane region" description="Helical" evidence="7">
    <location>
        <begin position="12"/>
        <end position="35"/>
    </location>
</feature>
<feature type="transmembrane region" description="Helical" evidence="7">
    <location>
        <begin position="366"/>
        <end position="388"/>
    </location>
</feature>
<comment type="caution">
    <text evidence="9">The sequence shown here is derived from an EMBL/GenBank/DDBJ whole genome shotgun (WGS) entry which is preliminary data.</text>
</comment>
<dbReference type="Pfam" id="PF07690">
    <property type="entry name" value="MFS_1"/>
    <property type="match status" value="1"/>
</dbReference>
<comment type="similarity">
    <text evidence="2">Belongs to the major facilitator superfamily.</text>
</comment>
<keyword evidence="10" id="KW-1185">Reference proteome</keyword>
<feature type="transmembrane region" description="Helical" evidence="7">
    <location>
        <begin position="275"/>
        <end position="293"/>
    </location>
</feature>
<organism evidence="9 10">
    <name type="scientific">Acinetobacter chengduensis</name>
    <dbReference type="NCBI Taxonomy" id="2420890"/>
    <lineage>
        <taxon>Bacteria</taxon>
        <taxon>Pseudomonadati</taxon>
        <taxon>Pseudomonadota</taxon>
        <taxon>Gammaproteobacteria</taxon>
        <taxon>Moraxellales</taxon>
        <taxon>Moraxellaceae</taxon>
        <taxon>Acinetobacter</taxon>
    </lineage>
</organism>
<proteinExistence type="inferred from homology"/>
<feature type="transmembrane region" description="Helical" evidence="7">
    <location>
        <begin position="163"/>
        <end position="184"/>
    </location>
</feature>